<dbReference type="RefSeq" id="WP_068223427.1">
    <property type="nucleotide sequence ID" value="NZ_CP014623.1"/>
</dbReference>
<dbReference type="PANTHER" id="PTHR37308:SF1">
    <property type="entry name" value="POLYPRENYL-PHOSPHATE TRANSPORTER"/>
    <property type="match status" value="1"/>
</dbReference>
<protein>
    <submittedName>
        <fullName evidence="1">Uncharacterized protein</fullName>
    </submittedName>
</protein>
<evidence type="ECO:0000313" key="1">
    <source>
        <dbReference type="EMBL" id="ANK62639.1"/>
    </source>
</evidence>
<name>A0A192H1F6_9LACO</name>
<dbReference type="KEGG" id="lbt:AYR52_02430"/>
<reference evidence="1 2" key="1">
    <citation type="submission" date="2016-03" db="EMBL/GenBank/DDBJ databases">
        <title>Pediococcus and Lactobacillus from brewery environment - whole genome sequencing and assembly.</title>
        <authorList>
            <person name="Behr J."/>
            <person name="Geissler A.J."/>
            <person name="Vogel R.F."/>
        </authorList>
    </citation>
    <scope>NUCLEOTIDE SEQUENCE [LARGE SCALE GENOMIC DNA]</scope>
    <source>
        <strain evidence="1 2">TMW 1.1989</strain>
    </source>
</reference>
<gene>
    <name evidence="1" type="ORF">AYR53_07550</name>
</gene>
<accession>A0A192H1F6</accession>
<dbReference type="STRING" id="375175.AYR53_07550"/>
<dbReference type="Proteomes" id="UP000078582">
    <property type="component" value="Chromosome"/>
</dbReference>
<dbReference type="AlphaFoldDB" id="A0A192H1F6"/>
<dbReference type="OrthoDB" id="9793746at2"/>
<dbReference type="InterPro" id="IPR007163">
    <property type="entry name" value="VCA0040-like"/>
</dbReference>
<dbReference type="PANTHER" id="PTHR37308">
    <property type="entry name" value="INTEGRAL MEMBRANE PROTEIN"/>
    <property type="match status" value="1"/>
</dbReference>
<organism evidence="1 2">
    <name type="scientific">Loigolactobacillus backii</name>
    <dbReference type="NCBI Taxonomy" id="375175"/>
    <lineage>
        <taxon>Bacteria</taxon>
        <taxon>Bacillati</taxon>
        <taxon>Bacillota</taxon>
        <taxon>Bacilli</taxon>
        <taxon>Lactobacillales</taxon>
        <taxon>Lactobacillaceae</taxon>
        <taxon>Loigolactobacillus</taxon>
    </lineage>
</organism>
<proteinExistence type="predicted"/>
<dbReference type="GeneID" id="42982106"/>
<evidence type="ECO:0000313" key="2">
    <source>
        <dbReference type="Proteomes" id="UP000078582"/>
    </source>
</evidence>
<keyword evidence="2" id="KW-1185">Reference proteome</keyword>
<dbReference type="Pfam" id="PF04018">
    <property type="entry name" value="VCA0040-like"/>
    <property type="match status" value="1"/>
</dbReference>
<dbReference type="EMBL" id="CP014873">
    <property type="protein sequence ID" value="ANK62639.1"/>
    <property type="molecule type" value="Genomic_DNA"/>
</dbReference>
<sequence>MLNAIKGFFIGLALVIPGLSGSIFAVVVGLYEPIMAKINQLRRQPLASLRFLTPIAVGALIGIIAATKGVLWLTVQFPLPSYALFIGLMLGLIPFMWRKVKPLKFHWYQLFWPLIGFGFIYGLTQLSTNSQAENHIALASLNSPMAFGTMLFAGFFVVALMMIPGISGAIMLMVIGQYGTIYNAMGQVIDFFIALFKADFHAAASVLSTILLLVPFTIGAVLGLFIMARLMTYLLKKFEAQIYAIVWGVVLAAILILVQRGITPTWQFTIGNCLMVLVALIAGGLLTFFFDKPQEKKAS</sequence>